<keyword evidence="2" id="KW-1185">Reference proteome</keyword>
<name>A0A8K0T080_9HYPO</name>
<organism evidence="1 2">
    <name type="scientific">Stachybotrys elegans</name>
    <dbReference type="NCBI Taxonomy" id="80388"/>
    <lineage>
        <taxon>Eukaryota</taxon>
        <taxon>Fungi</taxon>
        <taxon>Dikarya</taxon>
        <taxon>Ascomycota</taxon>
        <taxon>Pezizomycotina</taxon>
        <taxon>Sordariomycetes</taxon>
        <taxon>Hypocreomycetidae</taxon>
        <taxon>Hypocreales</taxon>
        <taxon>Stachybotryaceae</taxon>
        <taxon>Stachybotrys</taxon>
    </lineage>
</organism>
<dbReference type="EMBL" id="JAGPNK010000002">
    <property type="protein sequence ID" value="KAH7326069.1"/>
    <property type="molecule type" value="Genomic_DNA"/>
</dbReference>
<reference evidence="1" key="1">
    <citation type="journal article" date="2021" name="Nat. Commun.">
        <title>Genetic determinants of endophytism in the Arabidopsis root mycobiome.</title>
        <authorList>
            <person name="Mesny F."/>
            <person name="Miyauchi S."/>
            <person name="Thiergart T."/>
            <person name="Pickel B."/>
            <person name="Atanasova L."/>
            <person name="Karlsson M."/>
            <person name="Huettel B."/>
            <person name="Barry K.W."/>
            <person name="Haridas S."/>
            <person name="Chen C."/>
            <person name="Bauer D."/>
            <person name="Andreopoulos W."/>
            <person name="Pangilinan J."/>
            <person name="LaButti K."/>
            <person name="Riley R."/>
            <person name="Lipzen A."/>
            <person name="Clum A."/>
            <person name="Drula E."/>
            <person name="Henrissat B."/>
            <person name="Kohler A."/>
            <person name="Grigoriev I.V."/>
            <person name="Martin F.M."/>
            <person name="Hacquard S."/>
        </authorList>
    </citation>
    <scope>NUCLEOTIDE SEQUENCE</scope>
    <source>
        <strain evidence="1">MPI-CAGE-CH-0235</strain>
    </source>
</reference>
<dbReference type="AlphaFoldDB" id="A0A8K0T080"/>
<dbReference type="Proteomes" id="UP000813444">
    <property type="component" value="Unassembled WGS sequence"/>
</dbReference>
<evidence type="ECO:0000313" key="1">
    <source>
        <dbReference type="EMBL" id="KAH7326069.1"/>
    </source>
</evidence>
<gene>
    <name evidence="1" type="ORF">B0I35DRAFT_125320</name>
</gene>
<protein>
    <submittedName>
        <fullName evidence="1">Uncharacterized protein</fullName>
    </submittedName>
</protein>
<sequence>MHNTGIGYGACIKPGDACHRQHNGTIRALTSRTSSVSPRAHRGSCLLRPWWSLPRSCCWLLSRHRPPNFFATPRDVLHQLPLEPSGRQTFPHLGGSFPAENCLSTLTTHIQHSCAGCDASAVLDNPIKRLVESIRLISPYCIGQEGKQLGGPALLKHGVSVLLVSALGTNENQLSAWARTKSRKTRVRYRIVGRSTGLKPSWREESWCGVFV</sequence>
<accession>A0A8K0T080</accession>
<comment type="caution">
    <text evidence="1">The sequence shown here is derived from an EMBL/GenBank/DDBJ whole genome shotgun (WGS) entry which is preliminary data.</text>
</comment>
<proteinExistence type="predicted"/>
<evidence type="ECO:0000313" key="2">
    <source>
        <dbReference type="Proteomes" id="UP000813444"/>
    </source>
</evidence>